<dbReference type="Gene3D" id="2.50.20.20">
    <property type="match status" value="1"/>
</dbReference>
<dbReference type="AlphaFoldDB" id="A0A1H0LJ93"/>
<dbReference type="OrthoDB" id="1957331at2"/>
<dbReference type="Pfam" id="PF20316">
    <property type="entry name" value="DUF6612"/>
    <property type="match status" value="1"/>
</dbReference>
<dbReference type="Proteomes" id="UP000198860">
    <property type="component" value="Unassembled WGS sequence"/>
</dbReference>
<protein>
    <submittedName>
        <fullName evidence="3">LPXTG-motif cell wall anchor domain-containing protein</fullName>
    </submittedName>
</protein>
<keyword evidence="2" id="KW-0732">Signal</keyword>
<accession>A0A1H0LJ93</accession>
<dbReference type="RefSeq" id="WP_089652117.1">
    <property type="nucleotide sequence ID" value="NZ_FNIZ01000007.1"/>
</dbReference>
<dbReference type="STRING" id="240303.SAMN05421677_10739"/>
<keyword evidence="1" id="KW-0472">Membrane</keyword>
<feature type="signal peptide" evidence="2">
    <location>
        <begin position="1"/>
        <end position="24"/>
    </location>
</feature>
<keyword evidence="4" id="KW-1185">Reference proteome</keyword>
<evidence type="ECO:0000256" key="1">
    <source>
        <dbReference type="SAM" id="Phobius"/>
    </source>
</evidence>
<feature type="transmembrane region" description="Helical" evidence="1">
    <location>
        <begin position="278"/>
        <end position="296"/>
    </location>
</feature>
<dbReference type="NCBIfam" id="TIGR01167">
    <property type="entry name" value="LPXTG_anchor"/>
    <property type="match status" value="1"/>
</dbReference>
<evidence type="ECO:0000313" key="4">
    <source>
        <dbReference type="Proteomes" id="UP000198860"/>
    </source>
</evidence>
<keyword evidence="1" id="KW-0812">Transmembrane</keyword>
<keyword evidence="1" id="KW-1133">Transmembrane helix</keyword>
<evidence type="ECO:0000256" key="2">
    <source>
        <dbReference type="SAM" id="SignalP"/>
    </source>
</evidence>
<dbReference type="InterPro" id="IPR046720">
    <property type="entry name" value="DUF6612"/>
</dbReference>
<gene>
    <name evidence="3" type="ORF">SAMN05421677_10739</name>
</gene>
<organism evidence="3 4">
    <name type="scientific">Halobacillus aidingensis</name>
    <dbReference type="NCBI Taxonomy" id="240303"/>
    <lineage>
        <taxon>Bacteria</taxon>
        <taxon>Bacillati</taxon>
        <taxon>Bacillota</taxon>
        <taxon>Bacilli</taxon>
        <taxon>Bacillales</taxon>
        <taxon>Bacillaceae</taxon>
        <taxon>Halobacillus</taxon>
    </lineage>
</organism>
<dbReference type="EMBL" id="FNIZ01000007">
    <property type="protein sequence ID" value="SDO68244.1"/>
    <property type="molecule type" value="Genomic_DNA"/>
</dbReference>
<evidence type="ECO:0000313" key="3">
    <source>
        <dbReference type="EMBL" id="SDO68244.1"/>
    </source>
</evidence>
<proteinExistence type="predicted"/>
<sequence>MLKKCNLLFLSLLVLFLFPLQVFAADMSAEEVLKKSNEAMKNLDSYSMKQVSKSKMPMMNEGEGMETKTMADVTMDPFAFYLKTELAGETTESYFTEEGYYSELSGQGWVQLSDDSSQEMMMSMLAEGQMAQALPLAKDMSVEESDGSYVLQYEGDGEQLLEMSMKMLQQGMGSSEGESGLKELGEELLDKITINDVTYKMTIDKENHYLTSTHVQLEMEIETEEGPPMPVTQETEMTLDNFNGVGEIEIPQEVLDKAQPIEDAIGGELPDTASPHSMYALLGATLVLFAGSVLFMRKRSVQ</sequence>
<name>A0A1H0LJ93_HALAD</name>
<reference evidence="4" key="1">
    <citation type="submission" date="2016-10" db="EMBL/GenBank/DDBJ databases">
        <authorList>
            <person name="Varghese N."/>
            <person name="Submissions S."/>
        </authorList>
    </citation>
    <scope>NUCLEOTIDE SEQUENCE [LARGE SCALE GENOMIC DNA]</scope>
    <source>
        <strain evidence="4">CGMCC 1.3703</strain>
    </source>
</reference>
<feature type="chain" id="PRO_5011518514" evidence="2">
    <location>
        <begin position="25"/>
        <end position="302"/>
    </location>
</feature>